<protein>
    <submittedName>
        <fullName evidence="7">AI-2E family transporter</fullName>
    </submittedName>
</protein>
<reference evidence="7 8" key="1">
    <citation type="submission" date="2017-09" db="EMBL/GenBank/DDBJ databases">
        <title>Sphingomonas ginsenosidimutans KACC 14949, whole genome shotgun sequence.</title>
        <authorList>
            <person name="Feng G."/>
            <person name="Zhu H."/>
        </authorList>
    </citation>
    <scope>NUCLEOTIDE SEQUENCE [LARGE SCALE GENOMIC DNA]</scope>
    <source>
        <strain evidence="7 8">KACC 14949</strain>
    </source>
</reference>
<feature type="transmembrane region" description="Helical" evidence="6">
    <location>
        <begin position="64"/>
        <end position="86"/>
    </location>
</feature>
<feature type="transmembrane region" description="Helical" evidence="6">
    <location>
        <begin position="160"/>
        <end position="177"/>
    </location>
</feature>
<dbReference type="Pfam" id="PF01594">
    <property type="entry name" value="AI-2E_transport"/>
    <property type="match status" value="1"/>
</dbReference>
<dbReference type="EMBL" id="NWVD01000002">
    <property type="protein sequence ID" value="PCG09532.1"/>
    <property type="molecule type" value="Genomic_DNA"/>
</dbReference>
<proteinExistence type="inferred from homology"/>
<keyword evidence="3 6" id="KW-0812">Transmembrane</keyword>
<dbReference type="InterPro" id="IPR002549">
    <property type="entry name" value="AI-2E-like"/>
</dbReference>
<dbReference type="PANTHER" id="PTHR21716:SF4">
    <property type="entry name" value="TRANSMEMBRANE PROTEIN 245"/>
    <property type="match status" value="1"/>
</dbReference>
<feature type="transmembrane region" description="Helical" evidence="6">
    <location>
        <begin position="7"/>
        <end position="27"/>
    </location>
</feature>
<dbReference type="GO" id="GO:0016020">
    <property type="term" value="C:membrane"/>
    <property type="evidence" value="ECO:0007669"/>
    <property type="project" value="UniProtKB-SubCell"/>
</dbReference>
<evidence type="ECO:0000256" key="4">
    <source>
        <dbReference type="ARBA" id="ARBA00022989"/>
    </source>
</evidence>
<organism evidence="7 8">
    <name type="scientific">Sphingomonas ginsenosidimutans</name>
    <dbReference type="NCBI Taxonomy" id="862134"/>
    <lineage>
        <taxon>Bacteria</taxon>
        <taxon>Pseudomonadati</taxon>
        <taxon>Pseudomonadota</taxon>
        <taxon>Alphaproteobacteria</taxon>
        <taxon>Sphingomonadales</taxon>
        <taxon>Sphingomonadaceae</taxon>
        <taxon>Sphingomonas</taxon>
    </lineage>
</organism>
<evidence type="ECO:0000256" key="2">
    <source>
        <dbReference type="ARBA" id="ARBA00009773"/>
    </source>
</evidence>
<keyword evidence="5 6" id="KW-0472">Membrane</keyword>
<keyword evidence="4 6" id="KW-1133">Transmembrane helix</keyword>
<feature type="transmembrane region" description="Helical" evidence="6">
    <location>
        <begin position="267"/>
        <end position="289"/>
    </location>
</feature>
<sequence length="357" mass="37658">MIDPRRLETGGFLLFLALITIGLATIVSGFAGALLWATLAAILFQSLFRWLLPRIGGRRNAAAALTLLIITVAVVVPAFLLGSLILDQAIGVYAKVRSGQIDFGEYFRQIRDALPVRLRTALDNAGFGTFERAQAQVSELASNSVQTLANQALSIGRNTLSFLLALGVGLYATFFLLRDGERLGPQVRDALPVERGVAVRLVDKFVAVVRATIKGSVIVALVQGALGAITFWIVGVPAALLWGLLMAVAALLPAIGPGLVWVPVAVYLLATGGVWQGVVVIVSGVLVIGLADNILRPILVGRDTGIPDWVVLVTTLGGIEMFGLSGIVVGPLVAALFITGWQILTEERRGIATEPGA</sequence>
<evidence type="ECO:0000256" key="6">
    <source>
        <dbReference type="SAM" id="Phobius"/>
    </source>
</evidence>
<feature type="transmembrane region" description="Helical" evidence="6">
    <location>
        <begin position="33"/>
        <end position="52"/>
    </location>
</feature>
<comment type="subcellular location">
    <subcellularLocation>
        <location evidence="1">Membrane</location>
        <topology evidence="1">Multi-pass membrane protein</topology>
    </subcellularLocation>
</comment>
<feature type="transmembrane region" description="Helical" evidence="6">
    <location>
        <begin position="217"/>
        <end position="234"/>
    </location>
</feature>
<keyword evidence="8" id="KW-1185">Reference proteome</keyword>
<accession>A0A2A4HXD0</accession>
<dbReference type="Proteomes" id="UP000218784">
    <property type="component" value="Unassembled WGS sequence"/>
</dbReference>
<feature type="transmembrane region" description="Helical" evidence="6">
    <location>
        <begin position="309"/>
        <end position="339"/>
    </location>
</feature>
<name>A0A2A4HXD0_9SPHN</name>
<comment type="similarity">
    <text evidence="2">Belongs to the autoinducer-2 exporter (AI-2E) (TC 2.A.86) family.</text>
</comment>
<evidence type="ECO:0000256" key="5">
    <source>
        <dbReference type="ARBA" id="ARBA00023136"/>
    </source>
</evidence>
<evidence type="ECO:0000256" key="1">
    <source>
        <dbReference type="ARBA" id="ARBA00004141"/>
    </source>
</evidence>
<dbReference type="PANTHER" id="PTHR21716">
    <property type="entry name" value="TRANSMEMBRANE PROTEIN"/>
    <property type="match status" value="1"/>
</dbReference>
<dbReference type="AlphaFoldDB" id="A0A2A4HXD0"/>
<feature type="transmembrane region" description="Helical" evidence="6">
    <location>
        <begin position="240"/>
        <end position="260"/>
    </location>
</feature>
<evidence type="ECO:0000313" key="8">
    <source>
        <dbReference type="Proteomes" id="UP000218784"/>
    </source>
</evidence>
<evidence type="ECO:0000256" key="3">
    <source>
        <dbReference type="ARBA" id="ARBA00022692"/>
    </source>
</evidence>
<gene>
    <name evidence="7" type="ORF">COA17_06580</name>
</gene>
<dbReference type="RefSeq" id="WP_066488697.1">
    <property type="nucleotide sequence ID" value="NZ_JAIEOT010000061.1"/>
</dbReference>
<evidence type="ECO:0000313" key="7">
    <source>
        <dbReference type="EMBL" id="PCG09532.1"/>
    </source>
</evidence>
<comment type="caution">
    <text evidence="7">The sequence shown here is derived from an EMBL/GenBank/DDBJ whole genome shotgun (WGS) entry which is preliminary data.</text>
</comment>